<evidence type="ECO:0000256" key="11">
    <source>
        <dbReference type="ARBA" id="ARBA00054322"/>
    </source>
</evidence>
<keyword evidence="9" id="KW-0949">S-adenosyl-L-methionine</keyword>
<keyword evidence="10" id="KW-0539">Nucleus</keyword>
<name>A0AAV6QJM4_SOLSE</name>
<accession>A0AAV6QJM4</accession>
<keyword evidence="8" id="KW-0808">Transferase</keyword>
<evidence type="ECO:0000256" key="4">
    <source>
        <dbReference type="ARBA" id="ARBA00012003"/>
    </source>
</evidence>
<evidence type="ECO:0000256" key="7">
    <source>
        <dbReference type="ARBA" id="ARBA00022603"/>
    </source>
</evidence>
<dbReference type="GO" id="GO:0035498">
    <property type="term" value="P:carnosine metabolic process"/>
    <property type="evidence" value="ECO:0007669"/>
    <property type="project" value="TreeGrafter"/>
</dbReference>
<evidence type="ECO:0000256" key="2">
    <source>
        <dbReference type="ARBA" id="ARBA00004514"/>
    </source>
</evidence>
<dbReference type="SMART" id="SM01296">
    <property type="entry name" value="N2227"/>
    <property type="match status" value="1"/>
</dbReference>
<proteinExistence type="inferred from homology"/>
<dbReference type="Proteomes" id="UP000693946">
    <property type="component" value="Linkage Group LG5"/>
</dbReference>
<dbReference type="GO" id="GO:0005634">
    <property type="term" value="C:nucleus"/>
    <property type="evidence" value="ECO:0007669"/>
    <property type="project" value="UniProtKB-SubCell"/>
</dbReference>
<dbReference type="GO" id="GO:0032259">
    <property type="term" value="P:methylation"/>
    <property type="evidence" value="ECO:0007669"/>
    <property type="project" value="UniProtKB-KW"/>
</dbReference>
<keyword evidence="6" id="KW-0963">Cytoplasm</keyword>
<dbReference type="Pfam" id="PF07942">
    <property type="entry name" value="CARME"/>
    <property type="match status" value="1"/>
</dbReference>
<dbReference type="GO" id="GO:0030735">
    <property type="term" value="F:carnosine N-methyltransferase activity"/>
    <property type="evidence" value="ECO:0007669"/>
    <property type="project" value="UniProtKB-EC"/>
</dbReference>
<organism evidence="12 13">
    <name type="scientific">Solea senegalensis</name>
    <name type="common">Senegalese sole</name>
    <dbReference type="NCBI Taxonomy" id="28829"/>
    <lineage>
        <taxon>Eukaryota</taxon>
        <taxon>Metazoa</taxon>
        <taxon>Chordata</taxon>
        <taxon>Craniata</taxon>
        <taxon>Vertebrata</taxon>
        <taxon>Euteleostomi</taxon>
        <taxon>Actinopterygii</taxon>
        <taxon>Neopterygii</taxon>
        <taxon>Teleostei</taxon>
        <taxon>Neoteleostei</taxon>
        <taxon>Acanthomorphata</taxon>
        <taxon>Carangaria</taxon>
        <taxon>Pleuronectiformes</taxon>
        <taxon>Pleuronectoidei</taxon>
        <taxon>Soleidae</taxon>
        <taxon>Solea</taxon>
    </lineage>
</organism>
<dbReference type="EC" id="2.1.1.22" evidence="4"/>
<dbReference type="PANTHER" id="PTHR12303">
    <property type="entry name" value="CARNOSINE N-METHYLTRANSFERASE"/>
    <property type="match status" value="1"/>
</dbReference>
<evidence type="ECO:0000256" key="1">
    <source>
        <dbReference type="ARBA" id="ARBA00004123"/>
    </source>
</evidence>
<dbReference type="PANTHER" id="PTHR12303:SF6">
    <property type="entry name" value="CARNOSINE N-METHYLTRANSFERASE"/>
    <property type="match status" value="1"/>
</dbReference>
<gene>
    <name evidence="12" type="ORF">JOB18_033995</name>
</gene>
<dbReference type="EMBL" id="JAGKHQ010000017">
    <property type="protein sequence ID" value="KAG7490366.1"/>
    <property type="molecule type" value="Genomic_DNA"/>
</dbReference>
<evidence type="ECO:0000256" key="10">
    <source>
        <dbReference type="ARBA" id="ARBA00023242"/>
    </source>
</evidence>
<evidence type="ECO:0000256" key="6">
    <source>
        <dbReference type="ARBA" id="ARBA00022490"/>
    </source>
</evidence>
<dbReference type="AlphaFoldDB" id="A0AAV6QJM4"/>
<keyword evidence="13" id="KW-1185">Reference proteome</keyword>
<evidence type="ECO:0000256" key="3">
    <source>
        <dbReference type="ARBA" id="ARBA00010086"/>
    </source>
</evidence>
<evidence type="ECO:0000256" key="9">
    <source>
        <dbReference type="ARBA" id="ARBA00022691"/>
    </source>
</evidence>
<evidence type="ECO:0000256" key="8">
    <source>
        <dbReference type="ARBA" id="ARBA00022679"/>
    </source>
</evidence>
<evidence type="ECO:0000313" key="12">
    <source>
        <dbReference type="EMBL" id="KAG7490366.1"/>
    </source>
</evidence>
<comment type="function">
    <text evidence="11">N-methyltransferase that catalyzes the formation of anserine (beta-alanyl-N(Pi)-methyl-L-histidine) from carnosine. Anserine, a methylated derivative of carnosine (beta-alanyl-L-histidine), is an abundant constituent of vertebrate skeletal muscles. Also methylates other L-histidine-containing di- and tripeptides such as Gly-Gly-His, Gly-His and homocarnosine (GABA-His).</text>
</comment>
<dbReference type="GO" id="GO:0005829">
    <property type="term" value="C:cytosol"/>
    <property type="evidence" value="ECO:0007669"/>
    <property type="project" value="UniProtKB-SubCell"/>
</dbReference>
<keyword evidence="7" id="KW-0489">Methyltransferase</keyword>
<sequence>MAETGGGTHTGAYFHKERIKYSPEEEARLEKQHFWRIVDAFRFYRAHVQEQVKRAERQFRSLPQRHQNLLPSVMSNLTRISQCADCNQEVLHDIVHNSLHMFENIGCGEREDPRKVRPSFTSTFDMDKLKSTIKQFVRDWSEAGQAERESCYLPIIQQIQRLFPSDQYDVSKVSVLVPGAGLGRLAWEIARLGYICQGNEWSLFMLFSSNFVLNRCEKVNALTLYPWIHQFSNNKKSSDQTRPIRFPDVNPQSLPLTSDFSMVAGDFVEVYSDTDSWDCVATCFFIDTAHNVIEYVETIWKILKPGGVWINLGPLLYHYENMANELSVELSFEDIRTAMVKFGFCLEVEKESMQTTYTENDRSMLKYVYDCVFFVARKPADLYFNCRDENRRQNSPLAVKSPRRESGDSLT</sequence>
<comment type="similarity">
    <text evidence="3">Belongs to the carnosine N-methyltransferase family.</text>
</comment>
<dbReference type="InterPro" id="IPR012901">
    <property type="entry name" value="CARME"/>
</dbReference>
<comment type="caution">
    <text evidence="12">The sequence shown here is derived from an EMBL/GenBank/DDBJ whole genome shotgun (WGS) entry which is preliminary data.</text>
</comment>
<comment type="subcellular location">
    <subcellularLocation>
        <location evidence="2">Cytoplasm</location>
        <location evidence="2">Cytosol</location>
    </subcellularLocation>
    <subcellularLocation>
        <location evidence="1">Nucleus</location>
    </subcellularLocation>
</comment>
<protein>
    <recommendedName>
        <fullName evidence="5">Carnosine N-methyltransferase</fullName>
        <ecNumber evidence="4">2.1.1.22</ecNumber>
    </recommendedName>
</protein>
<dbReference type="FunFam" id="3.40.50.150:FF:000094">
    <property type="entry name" value="Carnosine N-methyltransferase 1"/>
    <property type="match status" value="1"/>
</dbReference>
<evidence type="ECO:0000256" key="5">
    <source>
        <dbReference type="ARBA" id="ARBA00015448"/>
    </source>
</evidence>
<evidence type="ECO:0000313" key="13">
    <source>
        <dbReference type="Proteomes" id="UP000693946"/>
    </source>
</evidence>
<reference evidence="12 13" key="1">
    <citation type="journal article" date="2021" name="Sci. Rep.">
        <title>Chromosome anchoring in Senegalese sole (Solea senegalensis) reveals sex-associated markers and genome rearrangements in flatfish.</title>
        <authorList>
            <person name="Guerrero-Cozar I."/>
            <person name="Gomez-Garrido J."/>
            <person name="Berbel C."/>
            <person name="Martinez-Blanch J.F."/>
            <person name="Alioto T."/>
            <person name="Claros M.G."/>
            <person name="Gagnaire P.A."/>
            <person name="Manchado M."/>
        </authorList>
    </citation>
    <scope>NUCLEOTIDE SEQUENCE [LARGE SCALE GENOMIC DNA]</scope>
    <source>
        <strain evidence="12">Sse05_10M</strain>
    </source>
</reference>